<organism evidence="1 2">
    <name type="scientific">Flavobacterium granuli</name>
    <dbReference type="NCBI Taxonomy" id="280093"/>
    <lineage>
        <taxon>Bacteria</taxon>
        <taxon>Pseudomonadati</taxon>
        <taxon>Bacteroidota</taxon>
        <taxon>Flavobacteriia</taxon>
        <taxon>Flavobacteriales</taxon>
        <taxon>Flavobacteriaceae</taxon>
        <taxon>Flavobacterium</taxon>
    </lineage>
</organism>
<sequence length="137" mass="16051">MLDDKLQSRKDLLEEQLESVENSGFYTDHQIQVLSKPLRYELSLINDSLSFEFLTLQELRQLQRKIQNAIVTKHHSGTGFIINFSNVFLSLKKETNNFFFPKPYMTNEEVYRRGFNNSNLKINVIDAQVLTPNHQEA</sequence>
<dbReference type="RefSeq" id="WP_310004877.1">
    <property type="nucleotide sequence ID" value="NZ_JAVDTX010000002.1"/>
</dbReference>
<evidence type="ECO:0000313" key="1">
    <source>
        <dbReference type="EMBL" id="MDR6844476.1"/>
    </source>
</evidence>
<gene>
    <name evidence="1" type="ORF">J2W95_001167</name>
</gene>
<protein>
    <submittedName>
        <fullName evidence="1">Uncharacterized protein</fullName>
    </submittedName>
</protein>
<accession>A0ABU1S0B9</accession>
<dbReference type="EMBL" id="JAVDTX010000002">
    <property type="protein sequence ID" value="MDR6844476.1"/>
    <property type="molecule type" value="Genomic_DNA"/>
</dbReference>
<reference evidence="1 2" key="1">
    <citation type="submission" date="2023-07" db="EMBL/GenBank/DDBJ databases">
        <title>Sorghum-associated microbial communities from plants grown in Nebraska, USA.</title>
        <authorList>
            <person name="Schachtman D."/>
        </authorList>
    </citation>
    <scope>NUCLEOTIDE SEQUENCE [LARGE SCALE GENOMIC DNA]</scope>
    <source>
        <strain evidence="1 2">BE124</strain>
    </source>
</reference>
<comment type="caution">
    <text evidence="1">The sequence shown here is derived from an EMBL/GenBank/DDBJ whole genome shotgun (WGS) entry which is preliminary data.</text>
</comment>
<proteinExistence type="predicted"/>
<keyword evidence="2" id="KW-1185">Reference proteome</keyword>
<dbReference type="Proteomes" id="UP001261871">
    <property type="component" value="Unassembled WGS sequence"/>
</dbReference>
<evidence type="ECO:0000313" key="2">
    <source>
        <dbReference type="Proteomes" id="UP001261871"/>
    </source>
</evidence>
<name>A0ABU1S0B9_9FLAO</name>